<protein>
    <submittedName>
        <fullName evidence="1">Unannotated protein</fullName>
    </submittedName>
</protein>
<reference evidence="1" key="1">
    <citation type="submission" date="2020-05" db="EMBL/GenBank/DDBJ databases">
        <authorList>
            <person name="Chiriac C."/>
            <person name="Salcher M."/>
            <person name="Ghai R."/>
            <person name="Kavagutti S V."/>
        </authorList>
    </citation>
    <scope>NUCLEOTIDE SEQUENCE</scope>
</reference>
<name>A0A6J7DQ75_9ZZZZ</name>
<dbReference type="AlphaFoldDB" id="A0A6J7DQ75"/>
<sequence>MPEPDITRAEILERWSAALSANDTPSIGRLVQLGHAMQGVDPARRIGTPQAEESLDPAPS</sequence>
<organism evidence="1">
    <name type="scientific">freshwater metagenome</name>
    <dbReference type="NCBI Taxonomy" id="449393"/>
    <lineage>
        <taxon>unclassified sequences</taxon>
        <taxon>metagenomes</taxon>
        <taxon>ecological metagenomes</taxon>
    </lineage>
</organism>
<dbReference type="EMBL" id="CAFBLP010000014">
    <property type="protein sequence ID" value="CAB4871075.1"/>
    <property type="molecule type" value="Genomic_DNA"/>
</dbReference>
<evidence type="ECO:0000313" key="1">
    <source>
        <dbReference type="EMBL" id="CAB4871075.1"/>
    </source>
</evidence>
<accession>A0A6J7DQ75</accession>
<proteinExistence type="predicted"/>
<gene>
    <name evidence="1" type="ORF">UFOPK3376_00834</name>
</gene>